<comment type="caution">
    <text evidence="15">The sequence shown here is derived from an EMBL/GenBank/DDBJ whole genome shotgun (WGS) entry which is preliminary data.</text>
</comment>
<feature type="compositionally biased region" description="Acidic residues" evidence="13">
    <location>
        <begin position="1105"/>
        <end position="1127"/>
    </location>
</feature>
<comment type="subcellular location">
    <subcellularLocation>
        <location evidence="1 11">Nucleus</location>
    </subcellularLocation>
</comment>
<feature type="region of interest" description="Disordered" evidence="13">
    <location>
        <begin position="1102"/>
        <end position="1172"/>
    </location>
</feature>
<evidence type="ECO:0000256" key="6">
    <source>
        <dbReference type="ARBA" id="ARBA00022840"/>
    </source>
</evidence>
<dbReference type="SMART" id="SM00968">
    <property type="entry name" value="SMC_hinge"/>
    <property type="match status" value="1"/>
</dbReference>
<evidence type="ECO:0000256" key="11">
    <source>
        <dbReference type="PIRNR" id="PIRNR005719"/>
    </source>
</evidence>
<keyword evidence="6" id="KW-0067">ATP-binding</keyword>
<sequence length="1496" mass="167980">MREEPANVDAHAAFSHTARAACAEEGSLLAAEAGAAAAGDVECVIPAASALPLALVESQAACAARDGGRGRDVEAAARPQESGESTDGDAALAPFLPPPPRKRLMIERVVLENFKSYGKKKVIGPFHKRFTAIVGPNGSGKSNVIDAMLFVFGRRAQQIRLKNVVELIHNSAAAGGAGGEPLQSARVTVFFQEIIDQDPDSETYEVVPSSQFVISREVSRASNSTEYRVNGQKAQQRQVVELLKSKGLDLQNNRFLILQGEVEQIALMKPKATRPEETGLLEYLEELVGSNRLIEPIQKAQEDYEASCQQYQEKANRCRAAGLEVKQLEGPKHEAVKFLQFERRSQLNALLLAALDGRELSNAYCERRRELAKLEKQKEEDEERGAALAKQFETLSKELDDLFKKDRKLQTQFAEVDGKFNQMVWRDEELRNELFSEAQASEEKTQKVKANSQKREEEQRLIESRQKEVDEKRTQIPAAEEAYEKAKDDVESYRDSIKDEVRTLASRHSEAEKRLAPLQAALDDQMKTMAKLNKESSLLEKKRLRGEQEHRSLEENLTKLRQLLQDRATGTEQKKNLLEAIQTERRDARKRKEALAAEVQSLREKLRETQTKAHKIEARRVESRSNSRVMQVLQQMKRKGEIRGLHDRLGELGCIDRKYEKAFMAAGGGFCSFLVVEEPQDATAVFQVLRQKDLGRVNVLALQVLERDLSGYMQRSDAEARASESPFPRLIDLVSLKKERYRIAFYKAVGDTIVAPNMDEATRIAYSQRKRVVTLDGGLIEVDGRMVGGGVRERSNGQGIRVADGAGAASIREEERDDEEEERLLPELKESIRAMEQRLQAALREIEELEEQLSRLDAQEDEAENSVALLQQDVQAAERQIREVSDRLKAHSKESLTAEERKKLAKLQQEIDAASEKQQKGLADVKEQEKVVAELHQQLQDAGGDEMKKRKNKLLLAERNLNRLKEQVAFQVKEATDRQVECENLKRANARLTKEIADHQTRLTEISEQLAQMEEEAKGVLAEKEKIDEERRKLEEEIKTLKAKKESVEEEIKQLGLNTLDVQHQLTTLQAAVEQASQARQAQLQVASASLEKLSELDKMLREEGEVDPEEAVGADDAEMEDLDAQDEAGRSRQKRRIVAEEGDERASDAARGASSADAEDEEAEASSEDDFPSLLRRRFGEVLKQLRLETRLSAPHLRTLDKKTLLAEKQKFAVDQKKGKAAASAAGAGEGGGSLHALVLYRQKKTEYERKEDEMQKAWKAREASKRNVDLLCAERKKEFMDAFVIIAAKLKETYRMLSQGGDAELELVDSSDPFSEGILLSVRPPKKSWRLIQHLSGGEKTLSSLSLVFALHHYSPTCVYFLDEIDAALDYRNVSILANFVKQKAKDAQFIIISLRNQLFELANRLVGIYKTHDVTKSVAVDPGRFSCDENKNENKSENRLELNGNKRAAPALGDQGNFAAPFVSPVLQTGRKREGKARDEFAQTPLLELPDGA</sequence>
<dbReference type="InterPro" id="IPR003395">
    <property type="entry name" value="RecF/RecN/SMC_N"/>
</dbReference>
<keyword evidence="7 12" id="KW-0175">Coiled coil</keyword>
<reference evidence="15 16" key="1">
    <citation type="submission" date="2017-09" db="EMBL/GenBank/DDBJ databases">
        <title>Genome sequencing of Besnoitia besnoiti strain Bb-Ger1.</title>
        <authorList>
            <person name="Schares G."/>
            <person name="Venepally P."/>
            <person name="Lorenzi H.A."/>
        </authorList>
    </citation>
    <scope>NUCLEOTIDE SEQUENCE [LARGE SCALE GENOMIC DNA]</scope>
    <source>
        <strain evidence="15 16">Bb-Ger1</strain>
    </source>
</reference>
<dbReference type="Gene3D" id="3.30.70.1620">
    <property type="match status" value="1"/>
</dbReference>
<gene>
    <name evidence="15" type="ORF">BESB_010090</name>
</gene>
<evidence type="ECO:0000313" key="16">
    <source>
        <dbReference type="Proteomes" id="UP000224006"/>
    </source>
</evidence>
<evidence type="ECO:0000256" key="10">
    <source>
        <dbReference type="ARBA" id="ARBA00023306"/>
    </source>
</evidence>
<dbReference type="STRING" id="94643.A0A2A9MQR7"/>
<proteinExistence type="inferred from homology"/>
<evidence type="ECO:0000256" key="2">
    <source>
        <dbReference type="ARBA" id="ARBA00006005"/>
    </source>
</evidence>
<feature type="region of interest" description="Disordered" evidence="13">
    <location>
        <begin position="1472"/>
        <end position="1496"/>
    </location>
</feature>
<keyword evidence="3" id="KW-0132">Cell division</keyword>
<feature type="domain" description="SMC hinge" evidence="14">
    <location>
        <begin position="643"/>
        <end position="765"/>
    </location>
</feature>
<dbReference type="GO" id="GO:0007076">
    <property type="term" value="P:mitotic chromosome condensation"/>
    <property type="evidence" value="ECO:0007669"/>
    <property type="project" value="TreeGrafter"/>
</dbReference>
<dbReference type="InterPro" id="IPR036277">
    <property type="entry name" value="SMC_hinge_sf"/>
</dbReference>
<dbReference type="EMBL" id="NWUJ01000001">
    <property type="protein sequence ID" value="PFH38667.1"/>
    <property type="molecule type" value="Genomic_DNA"/>
</dbReference>
<dbReference type="VEuPathDB" id="ToxoDB:BESB_010090"/>
<evidence type="ECO:0000256" key="9">
    <source>
        <dbReference type="ARBA" id="ARBA00023242"/>
    </source>
</evidence>
<comment type="similarity">
    <text evidence="2">Belongs to the SMC family. SMC4 subfamily.</text>
</comment>
<feature type="region of interest" description="Disordered" evidence="13">
    <location>
        <begin position="67"/>
        <end position="97"/>
    </location>
</feature>
<evidence type="ECO:0000256" key="3">
    <source>
        <dbReference type="ARBA" id="ARBA00022618"/>
    </source>
</evidence>
<dbReference type="PIRSF" id="PIRSF005719">
    <property type="entry name" value="SMC"/>
    <property type="match status" value="1"/>
</dbReference>
<dbReference type="GO" id="GO:0051301">
    <property type="term" value="P:cell division"/>
    <property type="evidence" value="ECO:0007669"/>
    <property type="project" value="UniProtKB-KW"/>
</dbReference>
<accession>A0A2A9MQR7</accession>
<dbReference type="Gene3D" id="3.40.50.300">
    <property type="entry name" value="P-loop containing nucleotide triphosphate hydrolases"/>
    <property type="match status" value="2"/>
</dbReference>
<dbReference type="GO" id="GO:0000796">
    <property type="term" value="C:condensin complex"/>
    <property type="evidence" value="ECO:0007669"/>
    <property type="project" value="TreeGrafter"/>
</dbReference>
<feature type="compositionally biased region" description="Basic and acidic residues" evidence="13">
    <location>
        <begin position="453"/>
        <end position="474"/>
    </location>
</feature>
<dbReference type="Pfam" id="PF02463">
    <property type="entry name" value="SMC_N"/>
    <property type="match status" value="1"/>
</dbReference>
<evidence type="ECO:0000256" key="1">
    <source>
        <dbReference type="ARBA" id="ARBA00004123"/>
    </source>
</evidence>
<evidence type="ECO:0000259" key="14">
    <source>
        <dbReference type="SMART" id="SM00968"/>
    </source>
</evidence>
<evidence type="ECO:0000313" key="15">
    <source>
        <dbReference type="EMBL" id="PFH38667.1"/>
    </source>
</evidence>
<dbReference type="PANTHER" id="PTHR18937:SF172">
    <property type="entry name" value="STRUCTURAL MAINTENANCE OF CHROMOSOMES PROTEIN"/>
    <property type="match status" value="1"/>
</dbReference>
<protein>
    <recommendedName>
        <fullName evidence="11">Structural maintenance of chromosomes protein</fullName>
    </recommendedName>
</protein>
<evidence type="ECO:0000256" key="5">
    <source>
        <dbReference type="ARBA" id="ARBA00022776"/>
    </source>
</evidence>
<feature type="coiled-coil region" evidence="12">
    <location>
        <begin position="811"/>
        <end position="1058"/>
    </location>
</feature>
<dbReference type="GeneID" id="40306071"/>
<feature type="compositionally biased region" description="Acidic residues" evidence="13">
    <location>
        <begin position="1158"/>
        <end position="1172"/>
    </location>
</feature>
<keyword evidence="5" id="KW-0498">Mitosis</keyword>
<feature type="coiled-coil region" evidence="12">
    <location>
        <begin position="360"/>
        <end position="391"/>
    </location>
</feature>
<evidence type="ECO:0000256" key="7">
    <source>
        <dbReference type="ARBA" id="ARBA00023054"/>
    </source>
</evidence>
<evidence type="ECO:0000256" key="8">
    <source>
        <dbReference type="ARBA" id="ARBA00023067"/>
    </source>
</evidence>
<dbReference type="SUPFAM" id="SSF75553">
    <property type="entry name" value="Smc hinge domain"/>
    <property type="match status" value="1"/>
</dbReference>
<keyword evidence="16" id="KW-1185">Reference proteome</keyword>
<keyword evidence="8" id="KW-0226">DNA condensation</keyword>
<dbReference type="GO" id="GO:0005634">
    <property type="term" value="C:nucleus"/>
    <property type="evidence" value="ECO:0007669"/>
    <property type="project" value="UniProtKB-SubCell"/>
</dbReference>
<keyword evidence="9 11" id="KW-0539">Nucleus</keyword>
<dbReference type="Proteomes" id="UP000224006">
    <property type="component" value="Chromosome I"/>
</dbReference>
<dbReference type="InterPro" id="IPR010935">
    <property type="entry name" value="SMC_hinge"/>
</dbReference>
<dbReference type="Pfam" id="PF06470">
    <property type="entry name" value="SMC_hinge"/>
    <property type="match status" value="1"/>
</dbReference>
<dbReference type="InterPro" id="IPR027417">
    <property type="entry name" value="P-loop_NTPase"/>
</dbReference>
<dbReference type="GO" id="GO:0016887">
    <property type="term" value="F:ATP hydrolysis activity"/>
    <property type="evidence" value="ECO:0007669"/>
    <property type="project" value="InterPro"/>
</dbReference>
<evidence type="ECO:0000256" key="4">
    <source>
        <dbReference type="ARBA" id="ARBA00022741"/>
    </source>
</evidence>
<organism evidence="15 16">
    <name type="scientific">Besnoitia besnoiti</name>
    <name type="common">Apicomplexan protozoan</name>
    <dbReference type="NCBI Taxonomy" id="94643"/>
    <lineage>
        <taxon>Eukaryota</taxon>
        <taxon>Sar</taxon>
        <taxon>Alveolata</taxon>
        <taxon>Apicomplexa</taxon>
        <taxon>Conoidasida</taxon>
        <taxon>Coccidia</taxon>
        <taxon>Eucoccidiorida</taxon>
        <taxon>Eimeriorina</taxon>
        <taxon>Sarcocystidae</taxon>
        <taxon>Besnoitia</taxon>
    </lineage>
</organism>
<dbReference type="GO" id="GO:0005524">
    <property type="term" value="F:ATP binding"/>
    <property type="evidence" value="ECO:0007669"/>
    <property type="project" value="UniProtKB-KW"/>
</dbReference>
<dbReference type="SUPFAM" id="SSF52540">
    <property type="entry name" value="P-loop containing nucleoside triphosphate hydrolases"/>
    <property type="match status" value="1"/>
</dbReference>
<keyword evidence="10" id="KW-0131">Cell cycle</keyword>
<name>A0A2A9MQR7_BESBE</name>
<dbReference type="Gene3D" id="1.20.1060.20">
    <property type="match status" value="1"/>
</dbReference>
<keyword evidence="4" id="KW-0547">Nucleotide-binding</keyword>
<dbReference type="InterPro" id="IPR024704">
    <property type="entry name" value="SMC"/>
</dbReference>
<feature type="region of interest" description="Disordered" evidence="13">
    <location>
        <begin position="437"/>
        <end position="475"/>
    </location>
</feature>
<dbReference type="FunFam" id="3.40.50.300:FF:000481">
    <property type="entry name" value="Structural maintenance of chromosomes 4"/>
    <property type="match status" value="1"/>
</dbReference>
<dbReference type="KEGG" id="bbes:BESB_010090"/>
<dbReference type="PANTHER" id="PTHR18937">
    <property type="entry name" value="STRUCTURAL MAINTENANCE OF CHROMOSOMES SMC FAMILY MEMBER"/>
    <property type="match status" value="1"/>
</dbReference>
<dbReference type="OrthoDB" id="5575062at2759"/>
<evidence type="ECO:0000256" key="13">
    <source>
        <dbReference type="SAM" id="MobiDB-lite"/>
    </source>
</evidence>
<dbReference type="RefSeq" id="XP_029222676.1">
    <property type="nucleotide sequence ID" value="XM_029359763.1"/>
</dbReference>
<evidence type="ECO:0000256" key="12">
    <source>
        <dbReference type="SAM" id="Coils"/>
    </source>
</evidence>